<dbReference type="Gene3D" id="3.30.70.330">
    <property type="match status" value="1"/>
</dbReference>
<dbReference type="InterPro" id="IPR000504">
    <property type="entry name" value="RRM_dom"/>
</dbReference>
<keyword evidence="1" id="KW-0507">mRNA processing</keyword>
<evidence type="ECO:0000256" key="3">
    <source>
        <dbReference type="ARBA" id="ARBA00023187"/>
    </source>
</evidence>
<evidence type="ECO:0000256" key="2">
    <source>
        <dbReference type="ARBA" id="ARBA00022728"/>
    </source>
</evidence>
<protein>
    <recommendedName>
        <fullName evidence="6">RRM domain-containing protein</fullName>
    </recommendedName>
</protein>
<feature type="compositionally biased region" description="Low complexity" evidence="5">
    <location>
        <begin position="121"/>
        <end position="146"/>
    </location>
</feature>
<evidence type="ECO:0000313" key="7">
    <source>
        <dbReference type="EnsemblPlants" id="Kaladp0033s0018.1.v1.1"/>
    </source>
</evidence>
<accession>A0A7N0TD34</accession>
<feature type="compositionally biased region" description="Basic and acidic residues" evidence="5">
    <location>
        <begin position="56"/>
        <end position="79"/>
    </location>
</feature>
<proteinExistence type="predicted"/>
<organism evidence="7 8">
    <name type="scientific">Kalanchoe fedtschenkoi</name>
    <name type="common">Lavender scallops</name>
    <name type="synonym">South American air plant</name>
    <dbReference type="NCBI Taxonomy" id="63787"/>
    <lineage>
        <taxon>Eukaryota</taxon>
        <taxon>Viridiplantae</taxon>
        <taxon>Streptophyta</taxon>
        <taxon>Embryophyta</taxon>
        <taxon>Tracheophyta</taxon>
        <taxon>Spermatophyta</taxon>
        <taxon>Magnoliopsida</taxon>
        <taxon>eudicotyledons</taxon>
        <taxon>Gunneridae</taxon>
        <taxon>Pentapetalae</taxon>
        <taxon>Saxifragales</taxon>
        <taxon>Crassulaceae</taxon>
        <taxon>Kalanchoe</taxon>
    </lineage>
</organism>
<reference evidence="7" key="1">
    <citation type="submission" date="2021-01" db="UniProtKB">
        <authorList>
            <consortium name="EnsemblPlants"/>
        </authorList>
    </citation>
    <scope>IDENTIFICATION</scope>
</reference>
<dbReference type="InterPro" id="IPR012677">
    <property type="entry name" value="Nucleotide-bd_a/b_plait_sf"/>
</dbReference>
<feature type="region of interest" description="Disordered" evidence="5">
    <location>
        <begin position="56"/>
        <end position="146"/>
    </location>
</feature>
<keyword evidence="8" id="KW-1185">Reference proteome</keyword>
<dbReference type="PANTHER" id="PTHR23147">
    <property type="entry name" value="SERINE/ARGININE RICH SPLICING FACTOR"/>
    <property type="match status" value="1"/>
</dbReference>
<sequence length="146" mass="17423">MNNCHEQQLIYCISFREPQGFGFVQFVYSEDAAEATYLMDGQILLGRELTVVFAEEKRKKPSEMRARERSRGASYDRKRSQSCYSRSPRRGRSYSQSPDYYSSWRRHYSRSVSPGDRRYSEQSYSRSPSPYYRRNRSRSWSSRSRS</sequence>
<dbReference type="SUPFAM" id="SSF54928">
    <property type="entry name" value="RNA-binding domain, RBD"/>
    <property type="match status" value="1"/>
</dbReference>
<dbReference type="PROSITE" id="PS50102">
    <property type="entry name" value="RRM"/>
    <property type="match status" value="1"/>
</dbReference>
<dbReference type="GO" id="GO:0005681">
    <property type="term" value="C:spliceosomal complex"/>
    <property type="evidence" value="ECO:0007669"/>
    <property type="project" value="UniProtKB-KW"/>
</dbReference>
<dbReference type="EnsemblPlants" id="Kaladp0033s0018.1.v1.1">
    <property type="protein sequence ID" value="Kaladp0033s0018.1.v1.1"/>
    <property type="gene ID" value="Kaladp0033s0018.v1.1"/>
</dbReference>
<keyword evidence="4" id="KW-0694">RNA-binding</keyword>
<dbReference type="GO" id="GO:0006397">
    <property type="term" value="P:mRNA processing"/>
    <property type="evidence" value="ECO:0007669"/>
    <property type="project" value="UniProtKB-KW"/>
</dbReference>
<evidence type="ECO:0000256" key="1">
    <source>
        <dbReference type="ARBA" id="ARBA00022664"/>
    </source>
</evidence>
<evidence type="ECO:0000256" key="5">
    <source>
        <dbReference type="SAM" id="MobiDB-lite"/>
    </source>
</evidence>
<feature type="compositionally biased region" description="Low complexity" evidence="5">
    <location>
        <begin position="93"/>
        <end position="103"/>
    </location>
</feature>
<feature type="domain" description="RRM" evidence="6">
    <location>
        <begin position="1"/>
        <end position="56"/>
    </location>
</feature>
<evidence type="ECO:0000256" key="4">
    <source>
        <dbReference type="PROSITE-ProRule" id="PRU00176"/>
    </source>
</evidence>
<dbReference type="GO" id="GO:0008380">
    <property type="term" value="P:RNA splicing"/>
    <property type="evidence" value="ECO:0007669"/>
    <property type="project" value="UniProtKB-KW"/>
</dbReference>
<evidence type="ECO:0000313" key="8">
    <source>
        <dbReference type="Proteomes" id="UP000594263"/>
    </source>
</evidence>
<dbReference type="Proteomes" id="UP000594263">
    <property type="component" value="Unplaced"/>
</dbReference>
<name>A0A7N0TD34_KALFE</name>
<dbReference type="GO" id="GO:0003723">
    <property type="term" value="F:RNA binding"/>
    <property type="evidence" value="ECO:0007669"/>
    <property type="project" value="UniProtKB-UniRule"/>
</dbReference>
<dbReference type="Pfam" id="PF00076">
    <property type="entry name" value="RRM_1"/>
    <property type="match status" value="1"/>
</dbReference>
<dbReference type="InterPro" id="IPR050907">
    <property type="entry name" value="SRSF"/>
</dbReference>
<dbReference type="InterPro" id="IPR035979">
    <property type="entry name" value="RBD_domain_sf"/>
</dbReference>
<dbReference type="AlphaFoldDB" id="A0A7N0TD34"/>
<keyword evidence="3" id="KW-0508">mRNA splicing</keyword>
<keyword evidence="2" id="KW-0747">Spliceosome</keyword>
<dbReference type="Gramene" id="Kaladp0033s0018.1.v1.1">
    <property type="protein sequence ID" value="Kaladp0033s0018.1.v1.1"/>
    <property type="gene ID" value="Kaladp0033s0018.v1.1"/>
</dbReference>
<evidence type="ECO:0000259" key="6">
    <source>
        <dbReference type="PROSITE" id="PS50102"/>
    </source>
</evidence>